<dbReference type="InterPro" id="IPR052016">
    <property type="entry name" value="Bact_Sigma-Reg"/>
</dbReference>
<keyword evidence="3" id="KW-0812">Transmembrane</keyword>
<dbReference type="PANTHER" id="PTHR43156:SF2">
    <property type="entry name" value="STAGE II SPORULATION PROTEIN E"/>
    <property type="match status" value="1"/>
</dbReference>
<keyword evidence="3" id="KW-1133">Transmembrane helix</keyword>
<evidence type="ECO:0000313" key="6">
    <source>
        <dbReference type="Proteomes" id="UP000595917"/>
    </source>
</evidence>
<keyword evidence="1" id="KW-0378">Hydrolase</keyword>
<feature type="transmembrane region" description="Helical" evidence="3">
    <location>
        <begin position="1075"/>
        <end position="1097"/>
    </location>
</feature>
<evidence type="ECO:0000256" key="2">
    <source>
        <dbReference type="SAM" id="MobiDB-lite"/>
    </source>
</evidence>
<dbReference type="SUPFAM" id="SSF81606">
    <property type="entry name" value="PP2C-like"/>
    <property type="match status" value="1"/>
</dbReference>
<dbReference type="SMART" id="SM00304">
    <property type="entry name" value="HAMP"/>
    <property type="match status" value="1"/>
</dbReference>
<name>A0A7T7XS29_9SPIR</name>
<keyword evidence="3" id="KW-0472">Membrane</keyword>
<evidence type="ECO:0000313" key="5">
    <source>
        <dbReference type="EMBL" id="QQO11368.1"/>
    </source>
</evidence>
<dbReference type="EMBL" id="CP067089">
    <property type="protein sequence ID" value="QQO11368.1"/>
    <property type="molecule type" value="Genomic_DNA"/>
</dbReference>
<evidence type="ECO:0000256" key="1">
    <source>
        <dbReference type="ARBA" id="ARBA00022801"/>
    </source>
</evidence>
<feature type="transmembrane region" description="Helical" evidence="3">
    <location>
        <begin position="748"/>
        <end position="772"/>
    </location>
</feature>
<reference evidence="5" key="1">
    <citation type="submission" date="2021-01" db="EMBL/GenBank/DDBJ databases">
        <title>Description of Breznakiella homolactica.</title>
        <authorList>
            <person name="Song Y."/>
            <person name="Brune A."/>
        </authorList>
    </citation>
    <scope>NUCLEOTIDE SEQUENCE</scope>
    <source>
        <strain evidence="5">RmG30</strain>
    </source>
</reference>
<dbReference type="Pfam" id="PF07228">
    <property type="entry name" value="SpoIIE"/>
    <property type="match status" value="1"/>
</dbReference>
<dbReference type="GO" id="GO:0007165">
    <property type="term" value="P:signal transduction"/>
    <property type="evidence" value="ECO:0007669"/>
    <property type="project" value="InterPro"/>
</dbReference>
<dbReference type="PANTHER" id="PTHR43156">
    <property type="entry name" value="STAGE II SPORULATION PROTEIN E-RELATED"/>
    <property type="match status" value="1"/>
</dbReference>
<dbReference type="InterPro" id="IPR036278">
    <property type="entry name" value="Sialidase_sf"/>
</dbReference>
<feature type="transmembrane region" description="Helical" evidence="3">
    <location>
        <begin position="820"/>
        <end position="843"/>
    </location>
</feature>
<dbReference type="Proteomes" id="UP000595917">
    <property type="component" value="Chromosome"/>
</dbReference>
<keyword evidence="6" id="KW-1185">Reference proteome</keyword>
<proteinExistence type="predicted"/>
<dbReference type="PROSITE" id="PS50885">
    <property type="entry name" value="HAMP"/>
    <property type="match status" value="1"/>
</dbReference>
<dbReference type="Gene3D" id="3.60.40.10">
    <property type="entry name" value="PPM-type phosphatase domain"/>
    <property type="match status" value="1"/>
</dbReference>
<dbReference type="CDD" id="cd15482">
    <property type="entry name" value="Sialidase_non-viral"/>
    <property type="match status" value="1"/>
</dbReference>
<feature type="region of interest" description="Disordered" evidence="2">
    <location>
        <begin position="566"/>
        <end position="585"/>
    </location>
</feature>
<sequence length="1528" mass="169944">MRVRTLLLTFPLLVLFLVIPLRLHGLSDFYWEDPELFSPGTGGFPVSAFNGTVSLVAWQESEATSGGDGRIRVSAAVKNGDGEWVIRRSVGGPYAYSGSEPSILSAAVDRRGRLFLAAAASGTHTEILYSDDFGETFQSYRIDSGSNSSVAPRIFPMDNGGYLLFVTRGGEESLSIYYAQSDDGIEWSGFRPFVTEGSMQLNFLPAHVSMGGQEFIVFQSFIGDDNPSFQLYFKSSSDGGATWTPSRLITGFQDPSSVQNDPGRFDNQRAHLSVQGNSLLLVWERRLRNGNPQIYGAFLNRDGSIQGTPERINRDSAYCNNPIAFEYGGEPTVIWFDNRRGQNRAFLAQRWGIDWQNYDISGSAGGTVSFARPAVGPDGLFVFWQAPRQGRDRIIVLRPDTTVAPPVLAAQNFQDGRRTRNEVARITWRAPYDSSGIMGYSYSWSQDPDEVPPPAISIFAASSHNVEERTDEDGSWYFSIRAQDFAGNWSSPTRLEFIRDTTPPPAATIIPPLLDENGYLVSNTFDIRWNPPPASDIAGYTWNLEFIAPLARYASLDTAGFAAEIESEHPGTGRPPSRVMGQGNAASYTNQDDGVWRFAVSAIDEVGNIGPVSSIYFRTNKYIPYTYITYADASQDEQGILSLKIIGRGFAQNGNVSRIFLDLDGQAPYDREFRLDRGDYRIVSDREIDGITIEDLDAGLYRIGMEHPVRGLYLTRPLVSVDEMGTVKFGDYSMAWEPSWAFREQRRFVVDTALLILSGVMVFCAIGIIVSVRGIGSVVAESAAIRVEAVALITGDIMPSERKKRMKKMKKRGVGLRVKLASLTIAVVLAVVVMVSAPMYVMMTRTQEETLLKGLWDRSTVLLEGLASSARAYLPSGNILELGFLPAQTAAIPEARYVTITGFGSESTVFSDYVWATNDPEILSKINTSELQPGVSRLEDILSPRLTGITEELNNRARLEVGALTESISSLTQEAVSLALRTDAASRERLSDIQVTIRSLETRLTERLTEIARQIGSEPAFSTENLAEDESRTYIFFKPVMYRQGSEDIYFRGLIRLEVSIDSIVEQIADGQRSLLRIIMIVALSALAIGTLAALAFSSFIIRPIRKLVSHVEKIRDTEDKAKLAGVDIHIKTKDEIAVLGNTINDMTHGLVKAALASQDLTIGKEVQKKFIPLDLDKEGNKLTSGFKDTKNAHFFGYYEGAKGVSGDYFDYQDLDGRYFAIIKCDVAGKGIPAALIMIQVATMFLNHFKNWKPNTKGMQIEEVVYQINDFIETLGFKGRFAAFTLCLFDSETGLVRFCNAGDNIVHWYDASEGRMKTVTLPETPATGVLPNFLVESKGGYTVQTLTIDHGDILFLYTDGIEEAKRKFRDRNFREILCSEGNAPVDTPHANHSVGQGDEEMGPDRVEAIINAVMNRQMYTLHKYHNPEGDADLQFDFSSCSGKVEETIMALVSVEKMFRIYKDPKAGEDARVLVDKKADDFLKKHFLQYRTYCSETKPNQENDAYLYYTHVREDEQYDDLTILGIKRK</sequence>
<dbReference type="CDD" id="cd06225">
    <property type="entry name" value="HAMP"/>
    <property type="match status" value="1"/>
</dbReference>
<accession>A0A7T7XS29</accession>
<evidence type="ECO:0000256" key="3">
    <source>
        <dbReference type="SAM" id="Phobius"/>
    </source>
</evidence>
<dbReference type="Gene3D" id="2.120.10.10">
    <property type="match status" value="1"/>
</dbReference>
<gene>
    <name evidence="5" type="ORF">JFL75_10295</name>
</gene>
<dbReference type="SMART" id="SM00331">
    <property type="entry name" value="PP2C_SIG"/>
    <property type="match status" value="1"/>
</dbReference>
<dbReference type="InterPro" id="IPR001932">
    <property type="entry name" value="PPM-type_phosphatase-like_dom"/>
</dbReference>
<evidence type="ECO:0000259" key="4">
    <source>
        <dbReference type="PROSITE" id="PS50885"/>
    </source>
</evidence>
<dbReference type="SUPFAM" id="SSF50939">
    <property type="entry name" value="Sialidases"/>
    <property type="match status" value="1"/>
</dbReference>
<dbReference type="Pfam" id="PF00672">
    <property type="entry name" value="HAMP"/>
    <property type="match status" value="1"/>
</dbReference>
<dbReference type="InterPro" id="IPR036457">
    <property type="entry name" value="PPM-type-like_dom_sf"/>
</dbReference>
<organism evidence="5 6">
    <name type="scientific">Breznakiella homolactica</name>
    <dbReference type="NCBI Taxonomy" id="2798577"/>
    <lineage>
        <taxon>Bacteria</taxon>
        <taxon>Pseudomonadati</taxon>
        <taxon>Spirochaetota</taxon>
        <taxon>Spirochaetia</taxon>
        <taxon>Spirochaetales</taxon>
        <taxon>Breznakiellaceae</taxon>
        <taxon>Breznakiella</taxon>
    </lineage>
</organism>
<dbReference type="GO" id="GO:0016791">
    <property type="term" value="F:phosphatase activity"/>
    <property type="evidence" value="ECO:0007669"/>
    <property type="project" value="TreeGrafter"/>
</dbReference>
<dbReference type="Gene3D" id="6.10.340.10">
    <property type="match status" value="1"/>
</dbReference>
<protein>
    <submittedName>
        <fullName evidence="5">SpoIIE family protein phosphatase</fullName>
    </submittedName>
</protein>
<dbReference type="InterPro" id="IPR003660">
    <property type="entry name" value="HAMP_dom"/>
</dbReference>
<dbReference type="KEGG" id="bhc:JFL75_10295"/>
<feature type="domain" description="HAMP" evidence="4">
    <location>
        <begin position="1099"/>
        <end position="1156"/>
    </location>
</feature>
<dbReference type="GO" id="GO:0016020">
    <property type="term" value="C:membrane"/>
    <property type="evidence" value="ECO:0007669"/>
    <property type="project" value="InterPro"/>
</dbReference>